<dbReference type="EMBL" id="JAERRA010000001">
    <property type="protein sequence ID" value="MBL0719536.1"/>
    <property type="molecule type" value="Genomic_DNA"/>
</dbReference>
<sequence>MNAPVKVARCAVYFVASPLQLLAARQIAATHEAGSRQVLVWYKPGLAKLVRSDEWDACHYLAWPRWEPLPGPFGGLRRLRRNLREVAGVVGPCNTVVLHSAVFDTEAINYFLHDLPRRCGASQRLARILPDGLISIRRYPLSLAKRVAQWLRKLRRLVAPELNYTPFAGDRIGSDAAFCDRIYVLAGLPHAYPQTRTCVLRPLAERGVVHTPPSSADAAGGVGLVIGQPLAGSGLMAAADVQRTQNNIHAWLKSQGCVRILYKPHPKDANHELRHPDYELVEPIEPLETWLASARFDYVAGVRSSGLIFARQVQPTPTRVAAFGWSRIRFKNTTEYEEMSALFTSLGIEQIQET</sequence>
<reference evidence="1 2" key="1">
    <citation type="submission" date="2021-01" db="EMBL/GenBank/DDBJ databases">
        <title>Piscinibacter sp. Jin2 Genome sequencing and assembly.</title>
        <authorList>
            <person name="Kim I."/>
        </authorList>
    </citation>
    <scope>NUCLEOTIDE SEQUENCE [LARGE SCALE GENOMIC DNA]</scope>
    <source>
        <strain evidence="1 2">Jin2</strain>
    </source>
</reference>
<proteinExistence type="predicted"/>
<organism evidence="1 2">
    <name type="scientific">Aquariibacter lacus</name>
    <dbReference type="NCBI Taxonomy" id="2801332"/>
    <lineage>
        <taxon>Bacteria</taxon>
        <taxon>Pseudomonadati</taxon>
        <taxon>Pseudomonadota</taxon>
        <taxon>Betaproteobacteria</taxon>
        <taxon>Burkholderiales</taxon>
        <taxon>Sphaerotilaceae</taxon>
        <taxon>Aquariibacter</taxon>
    </lineage>
</organism>
<evidence type="ECO:0000313" key="2">
    <source>
        <dbReference type="Proteomes" id="UP000643207"/>
    </source>
</evidence>
<accession>A0A9X1BQC0</accession>
<dbReference type="Proteomes" id="UP000643207">
    <property type="component" value="Unassembled WGS sequence"/>
</dbReference>
<dbReference type="Pfam" id="PF07388">
    <property type="entry name" value="A-2_8-polyST"/>
    <property type="match status" value="1"/>
</dbReference>
<protein>
    <submittedName>
        <fullName evidence="1">Uncharacterized protein</fullName>
    </submittedName>
</protein>
<gene>
    <name evidence="1" type="ORF">JI742_06500</name>
</gene>
<comment type="caution">
    <text evidence="1">The sequence shown here is derived from an EMBL/GenBank/DDBJ whole genome shotgun (WGS) entry which is preliminary data.</text>
</comment>
<keyword evidence="2" id="KW-1185">Reference proteome</keyword>
<evidence type="ECO:0000313" key="1">
    <source>
        <dbReference type="EMBL" id="MBL0719536.1"/>
    </source>
</evidence>
<dbReference type="InterPro" id="IPR010866">
    <property type="entry name" value="A-2_8-polyST"/>
</dbReference>
<dbReference type="AlphaFoldDB" id="A0A9X1BQC0"/>
<name>A0A9X1BQC0_9BURK</name>
<dbReference type="RefSeq" id="WP_201824881.1">
    <property type="nucleotide sequence ID" value="NZ_JAERRA010000001.1"/>
</dbReference>